<organism evidence="1 2">
    <name type="scientific">Morchella conica CCBAS932</name>
    <dbReference type="NCBI Taxonomy" id="1392247"/>
    <lineage>
        <taxon>Eukaryota</taxon>
        <taxon>Fungi</taxon>
        <taxon>Dikarya</taxon>
        <taxon>Ascomycota</taxon>
        <taxon>Pezizomycotina</taxon>
        <taxon>Pezizomycetes</taxon>
        <taxon>Pezizales</taxon>
        <taxon>Morchellaceae</taxon>
        <taxon>Morchella</taxon>
    </lineage>
</organism>
<proteinExistence type="predicted"/>
<accession>A0A3N4KCN9</accession>
<reference evidence="1 2" key="1">
    <citation type="journal article" date="2018" name="Nat. Ecol. Evol.">
        <title>Pezizomycetes genomes reveal the molecular basis of ectomycorrhizal truffle lifestyle.</title>
        <authorList>
            <person name="Murat C."/>
            <person name="Payen T."/>
            <person name="Noel B."/>
            <person name="Kuo A."/>
            <person name="Morin E."/>
            <person name="Chen J."/>
            <person name="Kohler A."/>
            <person name="Krizsan K."/>
            <person name="Balestrini R."/>
            <person name="Da Silva C."/>
            <person name="Montanini B."/>
            <person name="Hainaut M."/>
            <person name="Levati E."/>
            <person name="Barry K.W."/>
            <person name="Belfiori B."/>
            <person name="Cichocki N."/>
            <person name="Clum A."/>
            <person name="Dockter R.B."/>
            <person name="Fauchery L."/>
            <person name="Guy J."/>
            <person name="Iotti M."/>
            <person name="Le Tacon F."/>
            <person name="Lindquist E.A."/>
            <person name="Lipzen A."/>
            <person name="Malagnac F."/>
            <person name="Mello A."/>
            <person name="Molinier V."/>
            <person name="Miyauchi S."/>
            <person name="Poulain J."/>
            <person name="Riccioni C."/>
            <person name="Rubini A."/>
            <person name="Sitrit Y."/>
            <person name="Splivallo R."/>
            <person name="Traeger S."/>
            <person name="Wang M."/>
            <person name="Zifcakova L."/>
            <person name="Wipf D."/>
            <person name="Zambonelli A."/>
            <person name="Paolocci F."/>
            <person name="Nowrousian M."/>
            <person name="Ottonello S."/>
            <person name="Baldrian P."/>
            <person name="Spatafora J.W."/>
            <person name="Henrissat B."/>
            <person name="Nagy L.G."/>
            <person name="Aury J.M."/>
            <person name="Wincker P."/>
            <person name="Grigoriev I.V."/>
            <person name="Bonfante P."/>
            <person name="Martin F.M."/>
        </authorList>
    </citation>
    <scope>NUCLEOTIDE SEQUENCE [LARGE SCALE GENOMIC DNA]</scope>
    <source>
        <strain evidence="1 2">CCBAS932</strain>
    </source>
</reference>
<evidence type="ECO:0000313" key="1">
    <source>
        <dbReference type="EMBL" id="RPB08237.1"/>
    </source>
</evidence>
<keyword evidence="2" id="KW-1185">Reference proteome</keyword>
<gene>
    <name evidence="1" type="ORF">P167DRAFT_361171</name>
</gene>
<dbReference type="Proteomes" id="UP000277580">
    <property type="component" value="Unassembled WGS sequence"/>
</dbReference>
<evidence type="ECO:0000313" key="2">
    <source>
        <dbReference type="Proteomes" id="UP000277580"/>
    </source>
</evidence>
<protein>
    <submittedName>
        <fullName evidence="1">Uncharacterized protein</fullName>
    </submittedName>
</protein>
<name>A0A3N4KCN9_9PEZI</name>
<dbReference type="InParanoid" id="A0A3N4KCN9"/>
<dbReference type="AlphaFoldDB" id="A0A3N4KCN9"/>
<sequence length="71" mass="7941">MYDLFCAPVFFHQLITIHEAVRELCRCGFGIHFNGIHENWELHACNTGKMGGIAATITTCRCGDGIHTYVV</sequence>
<dbReference type="EMBL" id="ML119166">
    <property type="protein sequence ID" value="RPB08237.1"/>
    <property type="molecule type" value="Genomic_DNA"/>
</dbReference>